<gene>
    <name evidence="1" type="ORF">O6H91_21G033600</name>
</gene>
<keyword evidence="2" id="KW-1185">Reference proteome</keyword>
<comment type="caution">
    <text evidence="1">The sequence shown here is derived from an EMBL/GenBank/DDBJ whole genome shotgun (WGS) entry which is preliminary data.</text>
</comment>
<organism evidence="1 2">
    <name type="scientific">Diphasiastrum complanatum</name>
    <name type="common">Issler's clubmoss</name>
    <name type="synonym">Lycopodium complanatum</name>
    <dbReference type="NCBI Taxonomy" id="34168"/>
    <lineage>
        <taxon>Eukaryota</taxon>
        <taxon>Viridiplantae</taxon>
        <taxon>Streptophyta</taxon>
        <taxon>Embryophyta</taxon>
        <taxon>Tracheophyta</taxon>
        <taxon>Lycopodiopsida</taxon>
        <taxon>Lycopodiales</taxon>
        <taxon>Lycopodiaceae</taxon>
        <taxon>Lycopodioideae</taxon>
        <taxon>Diphasiastrum</taxon>
    </lineage>
</organism>
<proteinExistence type="predicted"/>
<protein>
    <submittedName>
        <fullName evidence="1">Uncharacterized protein</fullName>
    </submittedName>
</protein>
<dbReference type="EMBL" id="CM055112">
    <property type="protein sequence ID" value="KAJ7517658.1"/>
    <property type="molecule type" value="Genomic_DNA"/>
</dbReference>
<dbReference type="Proteomes" id="UP001162992">
    <property type="component" value="Chromosome 21"/>
</dbReference>
<evidence type="ECO:0000313" key="1">
    <source>
        <dbReference type="EMBL" id="KAJ7517658.1"/>
    </source>
</evidence>
<evidence type="ECO:0000313" key="2">
    <source>
        <dbReference type="Proteomes" id="UP001162992"/>
    </source>
</evidence>
<reference evidence="2" key="1">
    <citation type="journal article" date="2024" name="Proc. Natl. Acad. Sci. U.S.A.">
        <title>Extraordinary preservation of gene collinearity over three hundred million years revealed in homosporous lycophytes.</title>
        <authorList>
            <person name="Li C."/>
            <person name="Wickell D."/>
            <person name="Kuo L.Y."/>
            <person name="Chen X."/>
            <person name="Nie B."/>
            <person name="Liao X."/>
            <person name="Peng D."/>
            <person name="Ji J."/>
            <person name="Jenkins J."/>
            <person name="Williams M."/>
            <person name="Shu S."/>
            <person name="Plott C."/>
            <person name="Barry K."/>
            <person name="Rajasekar S."/>
            <person name="Grimwood J."/>
            <person name="Han X."/>
            <person name="Sun S."/>
            <person name="Hou Z."/>
            <person name="He W."/>
            <person name="Dai G."/>
            <person name="Sun C."/>
            <person name="Schmutz J."/>
            <person name="Leebens-Mack J.H."/>
            <person name="Li F.W."/>
            <person name="Wang L."/>
        </authorList>
    </citation>
    <scope>NUCLEOTIDE SEQUENCE [LARGE SCALE GENOMIC DNA]</scope>
    <source>
        <strain evidence="2">cv. PW_Plant_1</strain>
    </source>
</reference>
<name>A0ACC2AJE4_DIPCM</name>
<sequence length="783" mass="83308">MNHDGMTAAYSWSSQARGAIPSRGGFSMACIKEWATLIVVALLCSCSLCLAGTPERKVYIVYMGNPDSSPERMTLTHKKMLTKALKSTTAASRAMVYSYTASLKGFAAILSVEEAASISRMSGVISVFPSLLKKLHTTRSWDFLGINVNDSRSVPTSGSDVIIGVLDTGVWPESQSFSDKNVPDPIPSKWKGECVSGDEFNSSNCNRKLIGARMYLKAFESQFGPIQGTGEFRSPRDAEGHGSHTASTAGGDLVEDASLFGLAEGTARGATPTARIAVYKVCWFGSCTDADILAAFDEAVTDGVDLISFSIGGVPVDYFQDSISIGSFHAIQNGVFVSCSAGNDGPFQYTATNLAPWLTTVAASSMDRKFISTIMLGNNLTVKGTALNTLPLSNPWYPLVAGNDVSDQSSPLQEYAKYCLNGTLDVDKVRGKIVLCYGGFRGSILYVLEAGGAGVIVVSEFAYFVGYVYSLPASAVESSDAEQIVAYINSTSSPIANIMPSITVVNDGFASTTAMFSSRGPNYITPDILKPDITAPGVDILAAWSPAMSISENSWDNRTSSYNIISGTSMSCPHVTGAAAFVKYFHPDWSPAAIKSALMTTATPLQGENNTNTDGPLNYGSGEISPLKATDPGLVYDIDATDYTLFLCSISYTSEQIQLVSGVNNFSCPQENPPSVHDLNYPSIAIANVNGSLNTTISRTFTNVGSSPSTYTVQIQAPDNVNVAVFPSSLQFDNVNDRKSFSANFQASSLASGEYVSGSLTWTDGVHVVRTPIIIWAYSSTSD</sequence>
<accession>A0ACC2AJE4</accession>